<sequence>MPPSKPLPISDEFSSAEHYVSSLLDFASTNDLFQILCGGVHILDFFTNEPGLFQWVLEPDWQEFLMQCDPMALLDFLLRDAPDAPKAERSWPDAPASLRQYVKDIRRLSLRRSFAPVKPRLPVIPRQVAVGMNVKKKHEVVNFADYVDRLAADVARLTGTEMTHFIDFGSGQNYLGRTLASAPYSRDIVAVERHEHNQAGARELDVLAGIAETEKVLRNKKIWQSLVDSRKDASELDEKASRRRKAEQHTAEQIAAAELRPRKELEAVYRPEEGRGLIKYVTGRLETGDLSDVLDKIHDADVPEDKRRDLSLMAISIHSCGNLSHFGIRSMILNPTIKAVAIVGCCYNLLTEKLGPPTYKLPYMRPSLQAVNGRVVRESEKYDPQGFPMSDRVSNYNGRGIRFNITARMMACQAPQNWTEVESDSFFTRHFYRAVLQKIFLDKGVITKVYHDKTNNDHDGSAAPTGGDGHQESPFNMSTNPVIIGSLGKSCFRSFHAYVRGAIRKLAANQDSDKYSAAIDERMGGMTDDEIEAYAAAYAPRRRELSSMWTLMAFSAGVVESLIVTDRWLFLREHAGLVQDCWVESVFDYKESPRNLVVVGIKRNDQEAASGG</sequence>
<dbReference type="Pfam" id="PF13679">
    <property type="entry name" value="Methyltransf_32"/>
    <property type="match status" value="1"/>
</dbReference>
<evidence type="ECO:0000259" key="2">
    <source>
        <dbReference type="Pfam" id="PF13679"/>
    </source>
</evidence>
<dbReference type="InterPro" id="IPR052220">
    <property type="entry name" value="METTL25"/>
</dbReference>
<name>A0A2P5HNP9_DIAHE</name>
<evidence type="ECO:0000256" key="1">
    <source>
        <dbReference type="SAM" id="MobiDB-lite"/>
    </source>
</evidence>
<dbReference type="OrthoDB" id="10258156at2759"/>
<feature type="region of interest" description="Disordered" evidence="1">
    <location>
        <begin position="453"/>
        <end position="475"/>
    </location>
</feature>
<dbReference type="PANTHER" id="PTHR12496">
    <property type="entry name" value="CGI-41 METHYLTRANSFERASE"/>
    <property type="match status" value="1"/>
</dbReference>
<dbReference type="AlphaFoldDB" id="A0A2P5HNP9"/>
<protein>
    <recommendedName>
        <fullName evidence="2">Methyltransferase domain-containing protein</fullName>
    </recommendedName>
</protein>
<dbReference type="EMBL" id="MAVT02001144">
    <property type="protein sequence ID" value="POS71882.1"/>
    <property type="molecule type" value="Genomic_DNA"/>
</dbReference>
<proteinExistence type="predicted"/>
<reference evidence="3" key="1">
    <citation type="submission" date="2017-09" db="EMBL/GenBank/DDBJ databases">
        <title>Polyketide synthases of a Diaporthe helianthi virulent isolate.</title>
        <authorList>
            <person name="Baroncelli R."/>
        </authorList>
    </citation>
    <scope>NUCLEOTIDE SEQUENCE [LARGE SCALE GENOMIC DNA]</scope>
    <source>
        <strain evidence="3">7/96</strain>
    </source>
</reference>
<organism evidence="3 4">
    <name type="scientific">Diaporthe helianthi</name>
    <dbReference type="NCBI Taxonomy" id="158607"/>
    <lineage>
        <taxon>Eukaryota</taxon>
        <taxon>Fungi</taxon>
        <taxon>Dikarya</taxon>
        <taxon>Ascomycota</taxon>
        <taxon>Pezizomycotina</taxon>
        <taxon>Sordariomycetes</taxon>
        <taxon>Sordariomycetidae</taxon>
        <taxon>Diaporthales</taxon>
        <taxon>Diaporthaceae</taxon>
        <taxon>Diaporthe</taxon>
    </lineage>
</organism>
<keyword evidence="4" id="KW-1185">Reference proteome</keyword>
<comment type="caution">
    <text evidence="3">The sequence shown here is derived from an EMBL/GenBank/DDBJ whole genome shotgun (WGS) entry which is preliminary data.</text>
</comment>
<dbReference type="InParanoid" id="A0A2P5HNP9"/>
<gene>
    <name evidence="3" type="ORF">DHEL01_v209724</name>
</gene>
<dbReference type="STRING" id="158607.A0A2P5HNP9"/>
<dbReference type="PANTHER" id="PTHR12496:SF0">
    <property type="entry name" value="METHYLTRANSFERASE DOMAIN-CONTAINING PROTEIN"/>
    <property type="match status" value="1"/>
</dbReference>
<feature type="domain" description="Methyltransferase" evidence="2">
    <location>
        <begin position="135"/>
        <end position="352"/>
    </location>
</feature>
<evidence type="ECO:0000313" key="3">
    <source>
        <dbReference type="EMBL" id="POS71882.1"/>
    </source>
</evidence>
<evidence type="ECO:0000313" key="4">
    <source>
        <dbReference type="Proteomes" id="UP000094444"/>
    </source>
</evidence>
<dbReference type="InterPro" id="IPR025714">
    <property type="entry name" value="Methyltranfer_dom"/>
</dbReference>
<dbReference type="Proteomes" id="UP000094444">
    <property type="component" value="Unassembled WGS sequence"/>
</dbReference>
<accession>A0A2P5HNP9</accession>